<evidence type="ECO:0007829" key="10">
    <source>
        <dbReference type="PDB" id="6KLV"/>
    </source>
</evidence>
<keyword evidence="9 10" id="KW-0002">3D-structure</keyword>
<name>O66458_AQUAE</name>
<keyword evidence="5" id="KW-0472">Membrane</keyword>
<dbReference type="HOGENOM" id="CLU_1314875_0_0_0"/>
<dbReference type="EMDB" id="EMD-0716"/>
<dbReference type="GO" id="GO:0009055">
    <property type="term" value="F:electron transfer activity"/>
    <property type="evidence" value="ECO:0007669"/>
    <property type="project" value="InterPro"/>
</dbReference>
<keyword evidence="5" id="KW-0812">Transmembrane</keyword>
<evidence type="ECO:0007829" key="9">
    <source>
        <dbReference type="PDB" id="6KLS"/>
    </source>
</evidence>
<dbReference type="EMDB" id="EMD-0719"/>
<reference evidence="9 10" key="2">
    <citation type="journal article" date="2020" name="Angew. Chem. Int. Ed.">
        <title>A 3.3A-Resolution Structure of Hyperthermophilic Respiratory ComplexIII Reveals the Mechanism of Its Thermal Stability.</title>
        <authorList>
            <person name="Zhu G."/>
            <person name="Zeng H."/>
            <person name="Zhang S."/>
            <person name="Juli J."/>
            <person name="Pang X."/>
            <person name="Hoffmann J."/>
            <person name="Zhang Y."/>
            <person name="Morgner N."/>
            <person name="Zhu Y."/>
            <person name="Peng G."/>
            <person name="Michel H."/>
            <person name="Sun F."/>
        </authorList>
    </citation>
    <scope>STRUCTURE BY ELECTRON MICROSCOPY (3.20 ANGSTROMS) IN COMPLEX WITH HEME C</scope>
</reference>
<feature type="binding site" evidence="9 10">
    <location>
        <position position="138"/>
    </location>
    <ligand>
        <name>heme c</name>
        <dbReference type="ChEBI" id="CHEBI:61717"/>
        <note>covalent</note>
    </ligand>
</feature>
<dbReference type="PDB" id="6KLV">
    <property type="method" value="EM"/>
    <property type="resolution" value="3.20 A"/>
    <property type="chains" value="C/F=1-240"/>
</dbReference>
<keyword evidence="3 4" id="KW-0408">Iron</keyword>
<protein>
    <submittedName>
        <fullName evidence="7">Cytochrome c</fullName>
    </submittedName>
</protein>
<dbReference type="KEGG" id="aae:aq_042"/>
<dbReference type="PIR" id="G70303">
    <property type="entry name" value="G70303"/>
</dbReference>
<feature type="transmembrane region" description="Helical" evidence="5">
    <location>
        <begin position="6"/>
        <end position="26"/>
    </location>
</feature>
<feature type="domain" description="Cytochrome c" evidence="6">
    <location>
        <begin position="57"/>
        <end position="198"/>
    </location>
</feature>
<evidence type="ECO:0000256" key="4">
    <source>
        <dbReference type="PROSITE-ProRule" id="PRU00433"/>
    </source>
</evidence>
<organism evidence="7 8">
    <name type="scientific">Aquifex aeolicus (strain VF5)</name>
    <dbReference type="NCBI Taxonomy" id="224324"/>
    <lineage>
        <taxon>Bacteria</taxon>
        <taxon>Pseudomonadati</taxon>
        <taxon>Aquificota</taxon>
        <taxon>Aquificia</taxon>
        <taxon>Aquificales</taxon>
        <taxon>Aquificaceae</taxon>
        <taxon>Aquifex</taxon>
    </lineage>
</organism>
<dbReference type="RefSeq" id="WP_010879956.1">
    <property type="nucleotide sequence ID" value="NC_000918.1"/>
</dbReference>
<evidence type="ECO:0000256" key="5">
    <source>
        <dbReference type="SAM" id="Phobius"/>
    </source>
</evidence>
<dbReference type="InterPro" id="IPR009056">
    <property type="entry name" value="Cyt_c-like_dom"/>
</dbReference>
<dbReference type="STRING" id="224324.aq_042"/>
<keyword evidence="5" id="KW-1133">Transmembrane helix</keyword>
<dbReference type="SMR" id="O66458"/>
<dbReference type="GO" id="GO:0020037">
    <property type="term" value="F:heme binding"/>
    <property type="evidence" value="ECO:0007669"/>
    <property type="project" value="InterPro"/>
</dbReference>
<dbReference type="EnsemblBacteria" id="AAC06422">
    <property type="protein sequence ID" value="AAC06422"/>
    <property type="gene ID" value="aq_042"/>
</dbReference>
<evidence type="ECO:0000256" key="3">
    <source>
        <dbReference type="ARBA" id="ARBA00023004"/>
    </source>
</evidence>
<feature type="transmembrane region" description="Helical" evidence="5">
    <location>
        <begin position="209"/>
        <end position="227"/>
    </location>
</feature>
<dbReference type="SUPFAM" id="SSF46626">
    <property type="entry name" value="Cytochrome c"/>
    <property type="match status" value="1"/>
</dbReference>
<reference evidence="7 8" key="1">
    <citation type="journal article" date="1998" name="Nature">
        <title>The complete genome of the hyperthermophilic bacterium Aquifex aeolicus.</title>
        <authorList>
            <person name="Deckert G."/>
            <person name="Warren P.V."/>
            <person name="Gaasterland T."/>
            <person name="Young W.G."/>
            <person name="Lenox A.L."/>
            <person name="Graham D.E."/>
            <person name="Overbeek R."/>
            <person name="Snead M.A."/>
            <person name="Keller M."/>
            <person name="Aujay M."/>
            <person name="Huber R."/>
            <person name="Feldman R.A."/>
            <person name="Short J.M."/>
            <person name="Olson G.J."/>
            <person name="Swanson R.V."/>
        </authorList>
    </citation>
    <scope>NUCLEOTIDE SEQUENCE [LARGE SCALE GENOMIC DNA]</scope>
    <source>
        <strain evidence="7 8">VF5</strain>
    </source>
</reference>
<evidence type="ECO:0000256" key="1">
    <source>
        <dbReference type="ARBA" id="ARBA00022617"/>
    </source>
</evidence>
<evidence type="ECO:0000256" key="2">
    <source>
        <dbReference type="ARBA" id="ARBA00022723"/>
    </source>
</evidence>
<evidence type="ECO:0000313" key="8">
    <source>
        <dbReference type="Proteomes" id="UP000000798"/>
    </source>
</evidence>
<keyword evidence="2 4" id="KW-0479">Metal-binding</keyword>
<dbReference type="InParanoid" id="O66458"/>
<feature type="binding site" evidence="9 10">
    <location>
        <position position="70"/>
    </location>
    <ligand>
        <name>heme c</name>
        <dbReference type="ChEBI" id="CHEBI:61717"/>
        <note>covalent</note>
    </ligand>
</feature>
<keyword evidence="8" id="KW-1185">Reference proteome</keyword>
<dbReference type="EMBL" id="AE000657">
    <property type="protein sequence ID" value="AAC06422.1"/>
    <property type="molecule type" value="Genomic_DNA"/>
</dbReference>
<dbReference type="eggNOG" id="COG2857">
    <property type="taxonomic scope" value="Bacteria"/>
</dbReference>
<dbReference type="PDB" id="6KLS">
    <property type="method" value="EM"/>
    <property type="resolution" value="3.30 A"/>
    <property type="chains" value="C/F=1-240"/>
</dbReference>
<feature type="binding site" evidence="9 10">
    <location>
        <position position="150"/>
    </location>
    <ligand>
        <name>heme c</name>
        <dbReference type="ChEBI" id="CHEBI:61717"/>
    </ligand>
</feature>
<dbReference type="AlphaFoldDB" id="O66458"/>
<dbReference type="Gene3D" id="1.10.760.10">
    <property type="entry name" value="Cytochrome c-like domain"/>
    <property type="match status" value="1"/>
</dbReference>
<dbReference type="GO" id="GO:0046872">
    <property type="term" value="F:metal ion binding"/>
    <property type="evidence" value="ECO:0007669"/>
    <property type="project" value="UniProtKB-KW"/>
</dbReference>
<keyword evidence="1 4" id="KW-0349">Heme</keyword>
<feature type="binding site" evidence="9 10">
    <location>
        <position position="74"/>
    </location>
    <ligand>
        <name>heme c</name>
        <dbReference type="ChEBI" id="CHEBI:61717"/>
        <note>axial binding residue</note>
    </ligand>
    <ligandPart>
        <name>Fe</name>
        <dbReference type="ChEBI" id="CHEBI:18248"/>
    </ligandPart>
</feature>
<dbReference type="InterPro" id="IPR036909">
    <property type="entry name" value="Cyt_c-like_dom_sf"/>
</dbReference>
<evidence type="ECO:0000313" key="7">
    <source>
        <dbReference type="EMBL" id="AAC06422.1"/>
    </source>
</evidence>
<dbReference type="OrthoDB" id="9781261at2"/>
<gene>
    <name evidence="7" type="primary">cyc</name>
    <name evidence="7" type="ordered locus">aq_042</name>
</gene>
<dbReference type="PROSITE" id="PS51007">
    <property type="entry name" value="CYTC"/>
    <property type="match status" value="1"/>
</dbReference>
<sequence length="240" mass="27645">MNTWGLIKTIFFAGSTLVFFFLLWFYNPFKHVEHYEVDEEVKAIIDNPWKKTESGKTIAEEGRELFIASCSSCHSLRYDGIYIMSVAANPKWKNIEKTSGRPVYRFGTLYKDRFFVPKDVYEAFAHDDIQGLKASLGQVPPDLSSMYLARGEGYLYQFILNPQKVLPGTTMPQLFNPQFDPQAKEKVAKIVAYMKSVNTPPPKESAKRTVMGVIVIAYFIVMGLLLWKYRENLLKRLGYH</sequence>
<dbReference type="Proteomes" id="UP000000798">
    <property type="component" value="Chromosome"/>
</dbReference>
<proteinExistence type="evidence at protein level"/>
<evidence type="ECO:0000259" key="6">
    <source>
        <dbReference type="PROSITE" id="PS51007"/>
    </source>
</evidence>
<accession>O66458</accession>